<reference evidence="1 2" key="1">
    <citation type="submission" date="2017-06" db="EMBL/GenBank/DDBJ databases">
        <title>Whole Genome Sequences of Colwellia marinimaniae MTCD1.</title>
        <authorList>
            <person name="Kusumoto H."/>
            <person name="Inoue M."/>
            <person name="Tanikawa K."/>
            <person name="Maeji H."/>
            <person name="Cameron J.H."/>
            <person name="Bartlett D.H."/>
        </authorList>
    </citation>
    <scope>NUCLEOTIDE SEQUENCE [LARGE SCALE GENOMIC DNA]</scope>
    <source>
        <strain evidence="1 2">MTCD1</strain>
    </source>
</reference>
<dbReference type="EMBL" id="BDQM01000003">
    <property type="protein sequence ID" value="GAW94918.1"/>
    <property type="molecule type" value="Genomic_DNA"/>
</dbReference>
<protein>
    <submittedName>
        <fullName evidence="1">IS110 family transposase</fullName>
    </submittedName>
</protein>
<sequence>MKITTVGLDIAKSIFHSFAINHTGRLVIKEQLKRKQLLAYFAKLEPSIVVMEACGGANYWAREFIKQGHQVKLIDNNM</sequence>
<evidence type="ECO:0000313" key="1">
    <source>
        <dbReference type="EMBL" id="GAW94918.1"/>
    </source>
</evidence>
<proteinExistence type="predicted"/>
<dbReference type="Proteomes" id="UP000197068">
    <property type="component" value="Unassembled WGS sequence"/>
</dbReference>
<evidence type="ECO:0000313" key="2">
    <source>
        <dbReference type="Proteomes" id="UP000197068"/>
    </source>
</evidence>
<accession>A0ABQ0MRC6</accession>
<name>A0ABQ0MRC6_9GAMM</name>
<keyword evidence="2" id="KW-1185">Reference proteome</keyword>
<organism evidence="1 2">
    <name type="scientific">Colwellia marinimaniae</name>
    <dbReference type="NCBI Taxonomy" id="1513592"/>
    <lineage>
        <taxon>Bacteria</taxon>
        <taxon>Pseudomonadati</taxon>
        <taxon>Pseudomonadota</taxon>
        <taxon>Gammaproteobacteria</taxon>
        <taxon>Alteromonadales</taxon>
        <taxon>Colwelliaceae</taxon>
        <taxon>Colwellia</taxon>
    </lineage>
</organism>
<comment type="caution">
    <text evidence="1">The sequence shown here is derived from an EMBL/GenBank/DDBJ whole genome shotgun (WGS) entry which is preliminary data.</text>
</comment>
<gene>
    <name evidence="1" type="ORF">MTCD1_00517</name>
</gene>